<dbReference type="Gene3D" id="2.130.10.10">
    <property type="entry name" value="YVTN repeat-like/Quinoprotein amine dehydrogenase"/>
    <property type="match status" value="1"/>
</dbReference>
<dbReference type="SUPFAM" id="SSF50969">
    <property type="entry name" value="YVTN repeat-like/Quinoprotein amine dehydrogenase"/>
    <property type="match status" value="1"/>
</dbReference>
<proteinExistence type="predicted"/>
<dbReference type="InterPro" id="IPR011044">
    <property type="entry name" value="Quino_amine_DH_bsu"/>
</dbReference>
<evidence type="ECO:0000313" key="3">
    <source>
        <dbReference type="Proteomes" id="UP001465755"/>
    </source>
</evidence>
<comment type="caution">
    <text evidence="2">The sequence shown here is derived from an EMBL/GenBank/DDBJ whole genome shotgun (WGS) entry which is preliminary data.</text>
</comment>
<organism evidence="2 3">
    <name type="scientific">Symbiochloris irregularis</name>
    <dbReference type="NCBI Taxonomy" id="706552"/>
    <lineage>
        <taxon>Eukaryota</taxon>
        <taxon>Viridiplantae</taxon>
        <taxon>Chlorophyta</taxon>
        <taxon>core chlorophytes</taxon>
        <taxon>Trebouxiophyceae</taxon>
        <taxon>Trebouxiales</taxon>
        <taxon>Trebouxiaceae</taxon>
        <taxon>Symbiochloris</taxon>
    </lineage>
</organism>
<reference evidence="2 3" key="1">
    <citation type="journal article" date="2024" name="Nat. Commun.">
        <title>Phylogenomics reveals the evolutionary origins of lichenization in chlorophyte algae.</title>
        <authorList>
            <person name="Puginier C."/>
            <person name="Libourel C."/>
            <person name="Otte J."/>
            <person name="Skaloud P."/>
            <person name="Haon M."/>
            <person name="Grisel S."/>
            <person name="Petersen M."/>
            <person name="Berrin J.G."/>
            <person name="Delaux P.M."/>
            <person name="Dal Grande F."/>
            <person name="Keller J."/>
        </authorList>
    </citation>
    <scope>NUCLEOTIDE SEQUENCE [LARGE SCALE GENOMIC DNA]</scope>
    <source>
        <strain evidence="2 3">SAG 2036</strain>
    </source>
</reference>
<keyword evidence="3" id="KW-1185">Reference proteome</keyword>
<dbReference type="EMBL" id="JALJOQ010000087">
    <property type="protein sequence ID" value="KAK9799790.1"/>
    <property type="molecule type" value="Genomic_DNA"/>
</dbReference>
<sequence>MALQRIKAAAARYSCVFEKEKEKKANEAWAEASRARARATLDSARSIEAAAALRAEKQDASDLSPRSATGAAAQSRPAAVATARRHQLQGHEVRCSKEAALAGPSLHSVPAQVLQYVAVVQPKARDEWQLSPDGSTCLALAKLRGNIVMAFLPNLQGVTLIQPAWVTALRWHVPRDSSEKGLQAAMMLDAGQTDFRRIIVQDLRAHQTVRDIYVPGASCTVRLFSWSPHAQYLLLALASGSAVLYNITTGAEHKLAAAITRPVIWAPDSSTFAAKVFPSNKVMVFETSTPMAVWEMESPEHHLLTPLTCFVYWQSGRFMLITSAIWHFRRQISGLRWRMHE</sequence>
<evidence type="ECO:0000256" key="1">
    <source>
        <dbReference type="SAM" id="MobiDB-lite"/>
    </source>
</evidence>
<accession>A0AAW1NW35</accession>
<protein>
    <submittedName>
        <fullName evidence="2">Uncharacterized protein</fullName>
    </submittedName>
</protein>
<name>A0AAW1NW35_9CHLO</name>
<dbReference type="InterPro" id="IPR015943">
    <property type="entry name" value="WD40/YVTN_repeat-like_dom_sf"/>
</dbReference>
<dbReference type="AlphaFoldDB" id="A0AAW1NW35"/>
<evidence type="ECO:0000313" key="2">
    <source>
        <dbReference type="EMBL" id="KAK9799790.1"/>
    </source>
</evidence>
<gene>
    <name evidence="2" type="ORF">WJX73_008552</name>
</gene>
<feature type="region of interest" description="Disordered" evidence="1">
    <location>
        <begin position="56"/>
        <end position="78"/>
    </location>
</feature>
<dbReference type="Proteomes" id="UP001465755">
    <property type="component" value="Unassembled WGS sequence"/>
</dbReference>